<name>A0AAU8JDR8_9CYAN</name>
<sequence>MKSEYNLSQVVPEEDTALPCPYGHYPIYLEPDVEQFMTKIAKHKKIDVQVLVNDWLRSNIKLIQSAE</sequence>
<protein>
    <submittedName>
        <fullName evidence="1">Uncharacterized protein</fullName>
    </submittedName>
</protein>
<reference evidence="1" key="1">
    <citation type="submission" date="2024-07" db="EMBL/GenBank/DDBJ databases">
        <authorList>
            <person name="Kim Y.J."/>
            <person name="Jeong J.Y."/>
        </authorList>
    </citation>
    <scope>NUCLEOTIDE SEQUENCE</scope>
    <source>
        <strain evidence="1">GIHE-MW2</strain>
    </source>
</reference>
<dbReference type="RefSeq" id="WP_354635155.1">
    <property type="nucleotide sequence ID" value="NZ_CP159837.1"/>
</dbReference>
<accession>A0AAU8JDR8</accession>
<proteinExistence type="predicted"/>
<dbReference type="EMBL" id="CP159837">
    <property type="protein sequence ID" value="XCM36329.1"/>
    <property type="molecule type" value="Genomic_DNA"/>
</dbReference>
<dbReference type="AlphaFoldDB" id="A0AAU8JDR8"/>
<organism evidence="1">
    <name type="scientific">Planktothricoides raciborskii GIHE-MW2</name>
    <dbReference type="NCBI Taxonomy" id="2792601"/>
    <lineage>
        <taxon>Bacteria</taxon>
        <taxon>Bacillati</taxon>
        <taxon>Cyanobacteriota</taxon>
        <taxon>Cyanophyceae</taxon>
        <taxon>Oscillatoriophycideae</taxon>
        <taxon>Oscillatoriales</taxon>
        <taxon>Oscillatoriaceae</taxon>
        <taxon>Planktothricoides</taxon>
    </lineage>
</organism>
<evidence type="ECO:0000313" key="1">
    <source>
        <dbReference type="EMBL" id="XCM36329.1"/>
    </source>
</evidence>
<gene>
    <name evidence="1" type="ORF">ABWT76_005084</name>
</gene>